<reference evidence="11 12" key="1">
    <citation type="submission" date="2018-12" db="EMBL/GenBank/DDBJ databases">
        <authorList>
            <person name="Li F."/>
        </authorList>
    </citation>
    <scope>NUCLEOTIDE SEQUENCE [LARGE SCALE GENOMIC DNA]</scope>
    <source>
        <strain evidence="11 12">EGI 6500705</strain>
    </source>
</reference>
<protein>
    <recommendedName>
        <fullName evidence="2">histidine kinase</fullName>
        <ecNumber evidence="2">2.7.13.3</ecNumber>
    </recommendedName>
</protein>
<comment type="catalytic activity">
    <reaction evidence="1">
        <text>ATP + protein L-histidine = ADP + protein N-phospho-L-histidine.</text>
        <dbReference type="EC" id="2.7.13.3"/>
    </reaction>
</comment>
<keyword evidence="3" id="KW-0597">Phosphoprotein</keyword>
<evidence type="ECO:0000256" key="8">
    <source>
        <dbReference type="ARBA" id="ARBA00023012"/>
    </source>
</evidence>
<gene>
    <name evidence="11" type="ORF">ELQ94_02155</name>
</gene>
<evidence type="ECO:0000256" key="4">
    <source>
        <dbReference type="ARBA" id="ARBA00022679"/>
    </source>
</evidence>
<dbReference type="InterPro" id="IPR036890">
    <property type="entry name" value="HATPase_C_sf"/>
</dbReference>
<dbReference type="PANTHER" id="PTHR24421">
    <property type="entry name" value="NITRATE/NITRITE SENSOR PROTEIN NARX-RELATED"/>
    <property type="match status" value="1"/>
</dbReference>
<dbReference type="RefSeq" id="WP_127046695.1">
    <property type="nucleotide sequence ID" value="NZ_RZGZ01000001.1"/>
</dbReference>
<evidence type="ECO:0000256" key="3">
    <source>
        <dbReference type="ARBA" id="ARBA00022553"/>
    </source>
</evidence>
<dbReference type="GO" id="GO:0000155">
    <property type="term" value="F:phosphorelay sensor kinase activity"/>
    <property type="evidence" value="ECO:0007669"/>
    <property type="project" value="InterPro"/>
</dbReference>
<dbReference type="InterPro" id="IPR011712">
    <property type="entry name" value="Sig_transdc_His_kin_sub3_dim/P"/>
</dbReference>
<dbReference type="OrthoDB" id="227596at2"/>
<evidence type="ECO:0000256" key="2">
    <source>
        <dbReference type="ARBA" id="ARBA00012438"/>
    </source>
</evidence>
<dbReference type="PANTHER" id="PTHR24421:SF10">
    <property type="entry name" value="NITRATE_NITRITE SENSOR PROTEIN NARQ"/>
    <property type="match status" value="1"/>
</dbReference>
<evidence type="ECO:0000259" key="10">
    <source>
        <dbReference type="Pfam" id="PF07730"/>
    </source>
</evidence>
<evidence type="ECO:0000313" key="12">
    <source>
        <dbReference type="Proteomes" id="UP000274909"/>
    </source>
</evidence>
<dbReference type="Gene3D" id="1.20.5.1930">
    <property type="match status" value="1"/>
</dbReference>
<keyword evidence="7" id="KW-0067">ATP-binding</keyword>
<keyword evidence="12" id="KW-1185">Reference proteome</keyword>
<dbReference type="AlphaFoldDB" id="A0A3S0VIK2"/>
<evidence type="ECO:0000256" key="1">
    <source>
        <dbReference type="ARBA" id="ARBA00000085"/>
    </source>
</evidence>
<evidence type="ECO:0000256" key="6">
    <source>
        <dbReference type="ARBA" id="ARBA00022777"/>
    </source>
</evidence>
<accession>A0A3S0VIK2</accession>
<dbReference type="Pfam" id="PF07730">
    <property type="entry name" value="HisKA_3"/>
    <property type="match status" value="1"/>
</dbReference>
<feature type="transmembrane region" description="Helical" evidence="9">
    <location>
        <begin position="100"/>
        <end position="120"/>
    </location>
</feature>
<keyword evidence="8" id="KW-0902">Two-component regulatory system</keyword>
<feature type="transmembrane region" description="Helical" evidence="9">
    <location>
        <begin position="42"/>
        <end position="61"/>
    </location>
</feature>
<feature type="transmembrane region" description="Helical" evidence="9">
    <location>
        <begin position="132"/>
        <end position="150"/>
    </location>
</feature>
<keyword evidence="6" id="KW-0418">Kinase</keyword>
<dbReference type="GO" id="GO:0046983">
    <property type="term" value="F:protein dimerization activity"/>
    <property type="evidence" value="ECO:0007669"/>
    <property type="project" value="InterPro"/>
</dbReference>
<keyword evidence="4" id="KW-0808">Transferase</keyword>
<dbReference type="EMBL" id="RZGZ01000001">
    <property type="protein sequence ID" value="RUR03373.1"/>
    <property type="molecule type" value="Genomic_DNA"/>
</dbReference>
<comment type="caution">
    <text evidence="11">The sequence shown here is derived from an EMBL/GenBank/DDBJ whole genome shotgun (WGS) entry which is preliminary data.</text>
</comment>
<name>A0A3S0VIK2_9MICO</name>
<keyword evidence="5" id="KW-0547">Nucleotide-binding</keyword>
<dbReference type="Proteomes" id="UP000274909">
    <property type="component" value="Unassembled WGS sequence"/>
</dbReference>
<dbReference type="Gene3D" id="3.30.565.10">
    <property type="entry name" value="Histidine kinase-like ATPase, C-terminal domain"/>
    <property type="match status" value="1"/>
</dbReference>
<feature type="domain" description="Signal transduction histidine kinase subgroup 3 dimerisation and phosphoacceptor" evidence="10">
    <location>
        <begin position="192"/>
        <end position="257"/>
    </location>
</feature>
<keyword evidence="9" id="KW-0472">Membrane</keyword>
<dbReference type="SUPFAM" id="SSF55874">
    <property type="entry name" value="ATPase domain of HSP90 chaperone/DNA topoisomerase II/histidine kinase"/>
    <property type="match status" value="1"/>
</dbReference>
<dbReference type="GO" id="GO:0016020">
    <property type="term" value="C:membrane"/>
    <property type="evidence" value="ECO:0007669"/>
    <property type="project" value="InterPro"/>
</dbReference>
<sequence>MRRSRFRALLTSTVCLILGFGVFLLLLGLELGIPGDTSSAAFVLLVLADAAIGVVAAVAVGPIRRSRVGNLLIVVASIASTWALPAFVVSVVRLGARRSLALDIVIVSLVALGGLGATVVHDLAIGRPSEDLVLITAIGAAGALILLLWGRARGTRAALVDALREQAASAEEAHRASERTREAVVARARAEERSAIARDMHDGISHQLAIVAMHAGALAYRTDLAPEQQRDAAQTVRDAAAEGSVMLRDALVALRTSDGTETRVPLRDSVSIDQLVEAARDAGHDVELRWTGISPAELDEMPGRAPTVARIVEELLVNARKYAPGAAHSLGIGRDGDGLVLRSSNPLAGPVPETATGTGLGLVGVAERAVILGGNARFGLTPGNTFDVEVRLP</sequence>
<dbReference type="InterPro" id="IPR050482">
    <property type="entry name" value="Sensor_HK_TwoCompSys"/>
</dbReference>
<evidence type="ECO:0000313" key="11">
    <source>
        <dbReference type="EMBL" id="RUR03373.1"/>
    </source>
</evidence>
<dbReference type="EC" id="2.7.13.3" evidence="2"/>
<evidence type="ECO:0000256" key="9">
    <source>
        <dbReference type="SAM" id="Phobius"/>
    </source>
</evidence>
<organism evidence="11 12">
    <name type="scientific">Labedella endophytica</name>
    <dbReference type="NCBI Taxonomy" id="1523160"/>
    <lineage>
        <taxon>Bacteria</taxon>
        <taxon>Bacillati</taxon>
        <taxon>Actinomycetota</taxon>
        <taxon>Actinomycetes</taxon>
        <taxon>Micrococcales</taxon>
        <taxon>Microbacteriaceae</taxon>
        <taxon>Labedella</taxon>
    </lineage>
</organism>
<evidence type="ECO:0000256" key="7">
    <source>
        <dbReference type="ARBA" id="ARBA00022840"/>
    </source>
</evidence>
<evidence type="ECO:0000256" key="5">
    <source>
        <dbReference type="ARBA" id="ARBA00022741"/>
    </source>
</evidence>
<dbReference type="GO" id="GO:0005524">
    <property type="term" value="F:ATP binding"/>
    <property type="evidence" value="ECO:0007669"/>
    <property type="project" value="UniProtKB-KW"/>
</dbReference>
<feature type="transmembrane region" description="Helical" evidence="9">
    <location>
        <begin position="68"/>
        <end position="88"/>
    </location>
</feature>
<keyword evidence="9" id="KW-1133">Transmembrane helix</keyword>
<keyword evidence="9" id="KW-0812">Transmembrane</keyword>
<proteinExistence type="predicted"/>